<gene>
    <name evidence="3" type="ORF">NZH93_21120</name>
</gene>
<feature type="domain" description="Ricin B lectin" evidence="2">
    <location>
        <begin position="761"/>
        <end position="896"/>
    </location>
</feature>
<dbReference type="Pfam" id="PF07944">
    <property type="entry name" value="Beta-AFase-like_GH127_cat"/>
    <property type="match status" value="1"/>
</dbReference>
<name>A0A9X2VMA0_9PSEU</name>
<keyword evidence="1" id="KW-0732">Signal</keyword>
<dbReference type="Gene3D" id="2.80.10.50">
    <property type="match status" value="3"/>
</dbReference>
<keyword evidence="4" id="KW-1185">Reference proteome</keyword>
<dbReference type="Pfam" id="PF14200">
    <property type="entry name" value="RicinB_lectin_2"/>
    <property type="match status" value="3"/>
</dbReference>
<dbReference type="EMBL" id="JANYMP010000010">
    <property type="protein sequence ID" value="MCS7479373.1"/>
    <property type="molecule type" value="Genomic_DNA"/>
</dbReference>
<dbReference type="GO" id="GO:0016787">
    <property type="term" value="F:hydrolase activity"/>
    <property type="evidence" value="ECO:0007669"/>
    <property type="project" value="UniProtKB-KW"/>
</dbReference>
<dbReference type="InterPro" id="IPR008928">
    <property type="entry name" value="6-hairpin_glycosidase_sf"/>
</dbReference>
<protein>
    <submittedName>
        <fullName evidence="3">Glycoside hydrolase family 127 protein</fullName>
    </submittedName>
</protein>
<evidence type="ECO:0000259" key="2">
    <source>
        <dbReference type="SMART" id="SM00458"/>
    </source>
</evidence>
<comment type="caution">
    <text evidence="3">The sequence shown here is derived from an EMBL/GenBank/DDBJ whole genome shotgun (WGS) entry which is preliminary data.</text>
</comment>
<dbReference type="SUPFAM" id="SSF50370">
    <property type="entry name" value="Ricin B-like lectins"/>
    <property type="match status" value="2"/>
</dbReference>
<dbReference type="Pfam" id="PF20736">
    <property type="entry name" value="Glyco_hydro127M"/>
    <property type="match status" value="1"/>
</dbReference>
<sequence length="896" mass="96391">MSPHDFSRRRLFTAAGGTAVLAALGTPGAAGASASALPPVRADIGARAFAFGLDQVRLAPGRWRDNLDRTLAYLRFIDVDRLLYAFRANHRLDTRGAQPCGGWESPTFEFRTHSQGHFLSAWAQAWVVTGESAFRDKAAYLVAELAKCQASAAGFTAGYLSGFPESDFDTVETGTRKGVPYYCVHKTLAGLLDVWRLLGNTQARDVLLALAGWVDWRTGRLTYEQMQTTMRIEFGGMNAVLTDLYQQTGDARWLRVAQRFDHAAVIDPLAANRDQLSGLHANTQIPKIVGAAREYKATGTQRYLDVAKNFWSIVTGAHTYVIGGNSVGEFFREPGAIARFLTDVTCESCNTYNMLKLTRELFLLDPTRVDLVDYYETALLNQLLAQQNPNDAHGHVCYFTPLNPGGRRTYSNDYDTFTCCQGTGLETQTKLADSIYFSADRALYVTLFIASTLTWSALGVTVEQTTTFPEGDTTTLRVTGTPGRWTMNIRVPSWTSGATVQVNGVAQDIATTPGTYAVLDRTWASGDTVVVRLPMRVVLRPTPDDPGVQAVTYGPVVLSGAYGGTSLAGLPVLATASITRGSGLRFTATADGAQVSLIPFHDNHLQNYTVYWNADGRAVDTATFKLLNAGSGLVLGVRDMSTADGADALQWADTGTPDHGWELVVSGSALKLRNGNSRKVLGVRDMSTSDGARVVQWSDTGTADHLWTPVDNGDGTHGIRNGHSGKLLGILDGSTAQGAVAVQDSDNGSADNRWRLVPVAARRVRNVHSGLVLGVTGMSTADGALVVQWGDNGTADHLWTAEVRSGGHLVLRNQHSGKVLGVENAGTANGARIAQRADDGTGGTLWRLRYGGSGGFRVQNPASGRVLGVTSMSTAEGAQVVLWDDNGTADHLWTFR</sequence>
<reference evidence="3" key="1">
    <citation type="submission" date="2022-08" db="EMBL/GenBank/DDBJ databases">
        <authorList>
            <person name="Tistechok S."/>
            <person name="Samborskyy M."/>
            <person name="Roman I."/>
        </authorList>
    </citation>
    <scope>NUCLEOTIDE SEQUENCE</scope>
    <source>
        <strain evidence="3">DSM 103496</strain>
    </source>
</reference>
<dbReference type="AlphaFoldDB" id="A0A9X2VMA0"/>
<dbReference type="PANTHER" id="PTHR31151">
    <property type="entry name" value="PROLINE-TRNA LIGASE (DUF1680)"/>
    <property type="match status" value="1"/>
</dbReference>
<dbReference type="InterPro" id="IPR000772">
    <property type="entry name" value="Ricin_B_lectin"/>
</dbReference>
<keyword evidence="3" id="KW-0378">Hydrolase</keyword>
<evidence type="ECO:0000313" key="4">
    <source>
        <dbReference type="Proteomes" id="UP001141259"/>
    </source>
</evidence>
<dbReference type="CDD" id="cd00161">
    <property type="entry name" value="beta-trefoil_Ricin-like"/>
    <property type="match status" value="3"/>
</dbReference>
<dbReference type="InterPro" id="IPR049046">
    <property type="entry name" value="Beta-AFase-like_GH127_middle"/>
</dbReference>
<dbReference type="RefSeq" id="WP_259624879.1">
    <property type="nucleotide sequence ID" value="NZ_JANYMP010000010.1"/>
</dbReference>
<dbReference type="InterPro" id="IPR012878">
    <property type="entry name" value="Beta-AFase-like_GH127_cat"/>
</dbReference>
<dbReference type="InterPro" id="IPR006311">
    <property type="entry name" value="TAT_signal"/>
</dbReference>
<evidence type="ECO:0000256" key="1">
    <source>
        <dbReference type="SAM" id="SignalP"/>
    </source>
</evidence>
<dbReference type="InterPro" id="IPR035992">
    <property type="entry name" value="Ricin_B-like_lectins"/>
</dbReference>
<feature type="chain" id="PRO_5040963874" evidence="1">
    <location>
        <begin position="33"/>
        <end position="896"/>
    </location>
</feature>
<feature type="domain" description="Ricin B lectin" evidence="2">
    <location>
        <begin position="621"/>
        <end position="757"/>
    </location>
</feature>
<evidence type="ECO:0000313" key="3">
    <source>
        <dbReference type="EMBL" id="MCS7479373.1"/>
    </source>
</evidence>
<accession>A0A9X2VMA0</accession>
<feature type="signal peptide" evidence="1">
    <location>
        <begin position="1"/>
        <end position="32"/>
    </location>
</feature>
<dbReference type="PROSITE" id="PS50231">
    <property type="entry name" value="RICIN_B_LECTIN"/>
    <property type="match status" value="2"/>
</dbReference>
<dbReference type="GO" id="GO:0005975">
    <property type="term" value="P:carbohydrate metabolic process"/>
    <property type="evidence" value="ECO:0007669"/>
    <property type="project" value="InterPro"/>
</dbReference>
<dbReference type="PANTHER" id="PTHR31151:SF0">
    <property type="entry name" value="PROLINE-TRNA LIGASE (DUF1680)"/>
    <property type="match status" value="1"/>
</dbReference>
<proteinExistence type="predicted"/>
<organism evidence="3 4">
    <name type="scientific">Umezawaea endophytica</name>
    <dbReference type="NCBI Taxonomy" id="1654476"/>
    <lineage>
        <taxon>Bacteria</taxon>
        <taxon>Bacillati</taxon>
        <taxon>Actinomycetota</taxon>
        <taxon>Actinomycetes</taxon>
        <taxon>Pseudonocardiales</taxon>
        <taxon>Pseudonocardiaceae</taxon>
        <taxon>Umezawaea</taxon>
    </lineage>
</organism>
<dbReference type="Proteomes" id="UP001141259">
    <property type="component" value="Unassembled WGS sequence"/>
</dbReference>
<dbReference type="SUPFAM" id="SSF48208">
    <property type="entry name" value="Six-hairpin glycosidases"/>
    <property type="match status" value="1"/>
</dbReference>
<dbReference type="PROSITE" id="PS51318">
    <property type="entry name" value="TAT"/>
    <property type="match status" value="1"/>
</dbReference>
<dbReference type="SMART" id="SM00458">
    <property type="entry name" value="RICIN"/>
    <property type="match status" value="2"/>
</dbReference>